<feature type="region of interest" description="Disordered" evidence="4">
    <location>
        <begin position="1"/>
        <end position="25"/>
    </location>
</feature>
<dbReference type="Gene3D" id="3.40.50.1820">
    <property type="entry name" value="alpha/beta hydrolase"/>
    <property type="match status" value="1"/>
</dbReference>
<dbReference type="PANTHER" id="PTHR43142">
    <property type="entry name" value="CARBOXYLIC ESTER HYDROLASE"/>
    <property type="match status" value="1"/>
</dbReference>
<dbReference type="Pfam" id="PF00135">
    <property type="entry name" value="COesterase"/>
    <property type="match status" value="1"/>
</dbReference>
<feature type="compositionally biased region" description="Polar residues" evidence="4">
    <location>
        <begin position="14"/>
        <end position="24"/>
    </location>
</feature>
<dbReference type="SUPFAM" id="SSF53474">
    <property type="entry name" value="alpha/beta-Hydrolases"/>
    <property type="match status" value="1"/>
</dbReference>
<evidence type="ECO:0000313" key="6">
    <source>
        <dbReference type="EMBL" id="RKP57687.1"/>
    </source>
</evidence>
<organism evidence="6 7">
    <name type="scientific">Pararobbsia silviterrae</name>
    <dbReference type="NCBI Taxonomy" id="1792498"/>
    <lineage>
        <taxon>Bacteria</taxon>
        <taxon>Pseudomonadati</taxon>
        <taxon>Pseudomonadota</taxon>
        <taxon>Betaproteobacteria</taxon>
        <taxon>Burkholderiales</taxon>
        <taxon>Burkholderiaceae</taxon>
        <taxon>Pararobbsia</taxon>
    </lineage>
</organism>
<evidence type="ECO:0000256" key="1">
    <source>
        <dbReference type="ARBA" id="ARBA00005964"/>
    </source>
</evidence>
<dbReference type="GO" id="GO:0016787">
    <property type="term" value="F:hydrolase activity"/>
    <property type="evidence" value="ECO:0007669"/>
    <property type="project" value="UniProtKB-KW"/>
</dbReference>
<feature type="domain" description="Carboxylesterase type B" evidence="5">
    <location>
        <begin position="86"/>
        <end position="553"/>
    </location>
</feature>
<dbReference type="PROSITE" id="PS00122">
    <property type="entry name" value="CARBOXYLESTERASE_B_1"/>
    <property type="match status" value="1"/>
</dbReference>
<evidence type="ECO:0000259" key="5">
    <source>
        <dbReference type="Pfam" id="PF00135"/>
    </source>
</evidence>
<dbReference type="PANTHER" id="PTHR43142:SF1">
    <property type="entry name" value="CARBOXYLIC ESTER HYDROLASE"/>
    <property type="match status" value="1"/>
</dbReference>
<evidence type="ECO:0000256" key="2">
    <source>
        <dbReference type="ARBA" id="ARBA00022801"/>
    </source>
</evidence>
<gene>
    <name evidence="6" type="ORF">D7S86_07045</name>
</gene>
<protein>
    <recommendedName>
        <fullName evidence="3">Carboxylic ester hydrolase</fullName>
        <ecNumber evidence="3">3.1.1.-</ecNumber>
    </recommendedName>
</protein>
<dbReference type="EC" id="3.1.1.-" evidence="3"/>
<evidence type="ECO:0000256" key="4">
    <source>
        <dbReference type="SAM" id="MobiDB-lite"/>
    </source>
</evidence>
<evidence type="ECO:0000313" key="7">
    <source>
        <dbReference type="Proteomes" id="UP000270342"/>
    </source>
</evidence>
<dbReference type="EMBL" id="RBZU01000002">
    <property type="protein sequence ID" value="RKP57687.1"/>
    <property type="molecule type" value="Genomic_DNA"/>
</dbReference>
<keyword evidence="7" id="KW-1185">Reference proteome</keyword>
<sequence length="576" mass="61590">MGRRSRRCSRTHNARPSVSGSTRAARSVSFKGEAIPIMSNLLNAAARRRLMNRFVRPRTSFVASLAAGCLAAACAAAPLSASAVEVTIGDGALSGGTDNGIAVFKAIPYAAPPVGALRFAPPRPVEPWQGVRDATHDAPACAQPATGDPAGRASENEDCLYLNVFTAALQKPPRPVMVWIHGGGWQEGYAGASQYDPSALIHEGNIVVVSIDYRLGPLGLMALPSLDSADALSGNQLIRDQVAALRWVQKNIAAFGGDPARVTVAGESAGANSVLALLAVPQAQGLFQRAIVQSGVDDAHVYSRPTAYAASEKLAQDLGCPAGDQQAACLRALPVAAIIKGWRKLHLVQDPQVLPIDPYAAFAQGTFIRVPVLAGTNLHEDYLFASGQEAQLNRKLNASDYVAGLDALYDPALSKAAQTLYPIDKHGSPAAALGDAISDMRFSCYVDMARRDLSRFTPVFGYELDQPDPPQQQPRKTWSLPNTSYHTSDLGYLFDNANGPLQGKDEALARQMRAYWIHFVLDGNPNVSELPHWPAFTDAHPRVLRLSTHGGISNDFAERHQCVADMDAGLVTHSWP</sequence>
<evidence type="ECO:0000256" key="3">
    <source>
        <dbReference type="RuleBase" id="RU361235"/>
    </source>
</evidence>
<comment type="caution">
    <text evidence="6">The sequence shown here is derived from an EMBL/GenBank/DDBJ whole genome shotgun (WGS) entry which is preliminary data.</text>
</comment>
<name>A0A494Y7Z6_9BURK</name>
<dbReference type="Proteomes" id="UP000270342">
    <property type="component" value="Unassembled WGS sequence"/>
</dbReference>
<accession>A0A494Y7Z6</accession>
<dbReference type="AlphaFoldDB" id="A0A494Y7Z6"/>
<reference evidence="6 7" key="1">
    <citation type="submission" date="2018-10" db="EMBL/GenBank/DDBJ databases">
        <title>Robbsia sp. DHC34, isolated from soil.</title>
        <authorList>
            <person name="Gao Z.-H."/>
            <person name="Qiu L.-H."/>
        </authorList>
    </citation>
    <scope>NUCLEOTIDE SEQUENCE [LARGE SCALE GENOMIC DNA]</scope>
    <source>
        <strain evidence="6 7">DHC34</strain>
    </source>
</reference>
<dbReference type="InterPro" id="IPR029058">
    <property type="entry name" value="AB_hydrolase_fold"/>
</dbReference>
<dbReference type="InterPro" id="IPR019826">
    <property type="entry name" value="Carboxylesterase_B_AS"/>
</dbReference>
<proteinExistence type="inferred from homology"/>
<keyword evidence="2 3" id="KW-0378">Hydrolase</keyword>
<dbReference type="InterPro" id="IPR002018">
    <property type="entry name" value="CarbesteraseB"/>
</dbReference>
<feature type="compositionally biased region" description="Basic residues" evidence="4">
    <location>
        <begin position="1"/>
        <end position="13"/>
    </location>
</feature>
<comment type="similarity">
    <text evidence="1 3">Belongs to the type-B carboxylesterase/lipase family.</text>
</comment>